<dbReference type="EMBL" id="JAPMLT010000001">
    <property type="protein sequence ID" value="MCX7568396.1"/>
    <property type="molecule type" value="Genomic_DNA"/>
</dbReference>
<accession>A0ABT3WUV4</accession>
<comment type="caution">
    <text evidence="1">The sequence shown here is derived from an EMBL/GenBank/DDBJ whole genome shotgun (WGS) entry which is preliminary data.</text>
</comment>
<dbReference type="RefSeq" id="WP_267149650.1">
    <property type="nucleotide sequence ID" value="NZ_JAPMLT010000001.1"/>
</dbReference>
<sequence length="50" mass="5790">MRLKLKEYTPMFTGLLLIALGLVLPLGFDDSPRLIDLFSYWASHMIDTYL</sequence>
<organism evidence="1 2">
    <name type="scientific">Tumebacillus lacus</name>
    <dbReference type="NCBI Taxonomy" id="2995335"/>
    <lineage>
        <taxon>Bacteria</taxon>
        <taxon>Bacillati</taxon>
        <taxon>Bacillota</taxon>
        <taxon>Bacilli</taxon>
        <taxon>Bacillales</taxon>
        <taxon>Alicyclobacillaceae</taxon>
        <taxon>Tumebacillus</taxon>
    </lineage>
</organism>
<evidence type="ECO:0000313" key="2">
    <source>
        <dbReference type="Proteomes" id="UP001208017"/>
    </source>
</evidence>
<evidence type="ECO:0000313" key="1">
    <source>
        <dbReference type="EMBL" id="MCX7568396.1"/>
    </source>
</evidence>
<proteinExistence type="predicted"/>
<reference evidence="1 2" key="1">
    <citation type="submission" date="2022-11" db="EMBL/GenBank/DDBJ databases">
        <title>Study of microbial diversity in lake waters.</title>
        <authorList>
            <person name="Zhang J."/>
        </authorList>
    </citation>
    <scope>NUCLEOTIDE SEQUENCE [LARGE SCALE GENOMIC DNA]</scope>
    <source>
        <strain evidence="1 2">DT12</strain>
    </source>
</reference>
<gene>
    <name evidence="1" type="ORF">OS242_00220</name>
</gene>
<protein>
    <submittedName>
        <fullName evidence="1">Uncharacterized protein</fullName>
    </submittedName>
</protein>
<keyword evidence="2" id="KW-1185">Reference proteome</keyword>
<name>A0ABT3WUV4_9BACL</name>
<dbReference type="Proteomes" id="UP001208017">
    <property type="component" value="Unassembled WGS sequence"/>
</dbReference>